<comment type="cofactor">
    <cofactor evidence="1">
        <name>pyrroloquinoline quinone</name>
        <dbReference type="ChEBI" id="CHEBI:58442"/>
    </cofactor>
</comment>
<dbReference type="SUPFAM" id="SSF50998">
    <property type="entry name" value="Quinoprotein alcohol dehydrogenase-like"/>
    <property type="match status" value="1"/>
</dbReference>
<sequence length="738" mass="80311">MYKKAVRFLSLLCSIVVVTSSISTINTISAKSHKETYSNWSDYGGSADSMQYSAIKQINKSNVGQLKLAWFMPAPGPVGRFSFNPLVVDGVMYVVGKDMGIYALDGETGKQIWVHEVKGGQPTNRGFNWWSSKDGRDRRLIFAVDGYMQELDLKTGLPIESFGDHGKVNLREGLGRDPASIGEIQNGTPGRVFDNLIILGSAPGEMYGSPPGDLRAYDVLTGNIVWTFHTVPHPGEFGYDTMPPDAWKYVGGNNTWGEISIDEERGIAYFPLGSPTYDLYGADRKGADLFGDCLLALDARTGKRLWHFQLVHHDLWDYDPTAAPKLLTVRHDGTMTDVVALAGKTGFLYVFDRVTGKPLWPIEERAVPKSDMPDEESWPTQPFPTAPQPFARQQFTVKDINPYLDSIEKERIHDLVTNARNEGIFTPVTDKGNQISVPGEFGGVNQGSTAADPSTGMMYVKAYDLPTIHAMTKTPPIKAKSVTGGTPEQRGYGLYTKNCIGCHGPNRERITFPKQIDVNRFTTVLRSGNGEMPAFSETTLKPEDVTFLAAYLTDPVAGEAAAVASVRKASAPAGPAPEGQTRYYGPFGNIFRTNNGLPAFSPPWSSIVAYDLNDGSIKWRRPIGTTPGLAEKGITDTGSSLAIRNGPVVTAGGLIIIGTGPDRMVHALDKDTGRTLWETELDANPDGIPAIYEAGGNEYIAFYASVDGKPQSVSYKPGKAGTQGYYVFSLSRAPSTSH</sequence>
<dbReference type="InterPro" id="IPR009056">
    <property type="entry name" value="Cyt_c-like_dom"/>
</dbReference>
<feature type="chain" id="PRO_5020502222" evidence="10">
    <location>
        <begin position="20"/>
        <end position="738"/>
    </location>
</feature>
<evidence type="ECO:0000313" key="13">
    <source>
        <dbReference type="Proteomes" id="UP000292958"/>
    </source>
</evidence>
<evidence type="ECO:0000256" key="6">
    <source>
        <dbReference type="ARBA" id="ARBA00023002"/>
    </source>
</evidence>
<dbReference type="PANTHER" id="PTHR32303">
    <property type="entry name" value="QUINOPROTEIN ALCOHOL DEHYDROGENASE (CYTOCHROME C)"/>
    <property type="match status" value="1"/>
</dbReference>
<dbReference type="InterPro" id="IPR002372">
    <property type="entry name" value="PQQ_rpt_dom"/>
</dbReference>
<dbReference type="Pfam" id="PF13442">
    <property type="entry name" value="Cytochrome_CBB3"/>
    <property type="match status" value="1"/>
</dbReference>
<reference evidence="12 13" key="1">
    <citation type="submission" date="2019-02" db="EMBL/GenBank/DDBJ databases">
        <title>Genomic Encyclopedia of Archaeal and Bacterial Type Strains, Phase II (KMG-II): from individual species to whole genera.</title>
        <authorList>
            <person name="Goeker M."/>
        </authorList>
    </citation>
    <scope>NUCLEOTIDE SEQUENCE [LARGE SCALE GENOMIC DNA]</scope>
    <source>
        <strain evidence="12 13">DSM 18101</strain>
    </source>
</reference>
<evidence type="ECO:0000256" key="8">
    <source>
        <dbReference type="PROSITE-ProRule" id="PRU00433"/>
    </source>
</evidence>
<dbReference type="AlphaFoldDB" id="A0A4Q7XZV8"/>
<comment type="similarity">
    <text evidence="2">Belongs to the bacterial PQQ dehydrogenase family.</text>
</comment>
<dbReference type="GO" id="GO:0046872">
    <property type="term" value="F:metal ion binding"/>
    <property type="evidence" value="ECO:0007669"/>
    <property type="project" value="UniProtKB-KW"/>
</dbReference>
<evidence type="ECO:0000256" key="7">
    <source>
        <dbReference type="ARBA" id="ARBA00023004"/>
    </source>
</evidence>
<dbReference type="Gene3D" id="1.10.760.10">
    <property type="entry name" value="Cytochrome c-like domain"/>
    <property type="match status" value="1"/>
</dbReference>
<dbReference type="GO" id="GO:0020037">
    <property type="term" value="F:heme binding"/>
    <property type="evidence" value="ECO:0007669"/>
    <property type="project" value="InterPro"/>
</dbReference>
<feature type="region of interest" description="Disordered" evidence="9">
    <location>
        <begin position="368"/>
        <end position="388"/>
    </location>
</feature>
<evidence type="ECO:0000256" key="4">
    <source>
        <dbReference type="ARBA" id="ARBA00022723"/>
    </source>
</evidence>
<proteinExistence type="inferred from homology"/>
<evidence type="ECO:0000256" key="3">
    <source>
        <dbReference type="ARBA" id="ARBA00022617"/>
    </source>
</evidence>
<keyword evidence="7 8" id="KW-0408">Iron</keyword>
<dbReference type="SMART" id="SM00564">
    <property type="entry name" value="PQQ"/>
    <property type="match status" value="5"/>
</dbReference>
<gene>
    <name evidence="12" type="ORF">BDD14_6326</name>
</gene>
<dbReference type="InterPro" id="IPR036909">
    <property type="entry name" value="Cyt_c-like_dom_sf"/>
</dbReference>
<evidence type="ECO:0000259" key="11">
    <source>
        <dbReference type="PROSITE" id="PS51007"/>
    </source>
</evidence>
<protein>
    <submittedName>
        <fullName evidence="12">Quinoprotein glucose dehydrogenase</fullName>
    </submittedName>
</protein>
<dbReference type="GO" id="GO:0009055">
    <property type="term" value="F:electron transfer activity"/>
    <property type="evidence" value="ECO:0007669"/>
    <property type="project" value="InterPro"/>
</dbReference>
<organism evidence="12 13">
    <name type="scientific">Edaphobacter modestus</name>
    <dbReference type="NCBI Taxonomy" id="388466"/>
    <lineage>
        <taxon>Bacteria</taxon>
        <taxon>Pseudomonadati</taxon>
        <taxon>Acidobacteriota</taxon>
        <taxon>Terriglobia</taxon>
        <taxon>Terriglobales</taxon>
        <taxon>Acidobacteriaceae</taxon>
        <taxon>Edaphobacter</taxon>
    </lineage>
</organism>
<keyword evidence="6" id="KW-0560">Oxidoreductase</keyword>
<comment type="caution">
    <text evidence="12">The sequence shown here is derived from an EMBL/GenBank/DDBJ whole genome shotgun (WGS) entry which is preliminary data.</text>
</comment>
<dbReference type="InterPro" id="IPR018391">
    <property type="entry name" value="PQQ_b-propeller_rpt"/>
</dbReference>
<feature type="domain" description="Cytochrome c" evidence="11">
    <location>
        <begin position="486"/>
        <end position="624"/>
    </location>
</feature>
<dbReference type="PROSITE" id="PS51007">
    <property type="entry name" value="CYTC"/>
    <property type="match status" value="1"/>
</dbReference>
<dbReference type="Gene3D" id="2.140.10.10">
    <property type="entry name" value="Quinoprotein alcohol dehydrogenase-like superfamily"/>
    <property type="match status" value="2"/>
</dbReference>
<dbReference type="PANTHER" id="PTHR32303:SF4">
    <property type="entry name" value="QUINOPROTEIN GLUCOSE DEHYDROGENASE"/>
    <property type="match status" value="1"/>
</dbReference>
<keyword evidence="3 8" id="KW-0349">Heme</keyword>
<dbReference type="OrthoDB" id="9794322at2"/>
<dbReference type="InterPro" id="IPR011047">
    <property type="entry name" value="Quinoprotein_ADH-like_sf"/>
</dbReference>
<evidence type="ECO:0000256" key="10">
    <source>
        <dbReference type="SAM" id="SignalP"/>
    </source>
</evidence>
<evidence type="ECO:0000256" key="2">
    <source>
        <dbReference type="ARBA" id="ARBA00008156"/>
    </source>
</evidence>
<keyword evidence="5 10" id="KW-0732">Signal</keyword>
<evidence type="ECO:0000313" key="12">
    <source>
        <dbReference type="EMBL" id="RZU29718.1"/>
    </source>
</evidence>
<accession>A0A4Q7XZV8</accession>
<keyword evidence="4 8" id="KW-0479">Metal-binding</keyword>
<dbReference type="Pfam" id="PF01011">
    <property type="entry name" value="PQQ"/>
    <property type="match status" value="2"/>
</dbReference>
<dbReference type="EMBL" id="SHKW01000007">
    <property type="protein sequence ID" value="RZU29718.1"/>
    <property type="molecule type" value="Genomic_DNA"/>
</dbReference>
<evidence type="ECO:0000256" key="9">
    <source>
        <dbReference type="SAM" id="MobiDB-lite"/>
    </source>
</evidence>
<name>A0A4Q7XZV8_9BACT</name>
<dbReference type="Proteomes" id="UP000292958">
    <property type="component" value="Unassembled WGS sequence"/>
</dbReference>
<keyword evidence="13" id="KW-1185">Reference proteome</keyword>
<dbReference type="RefSeq" id="WP_130425002.1">
    <property type="nucleotide sequence ID" value="NZ_SHKW01000007.1"/>
</dbReference>
<feature type="signal peptide" evidence="10">
    <location>
        <begin position="1"/>
        <end position="19"/>
    </location>
</feature>
<evidence type="ECO:0000256" key="1">
    <source>
        <dbReference type="ARBA" id="ARBA00001931"/>
    </source>
</evidence>
<dbReference type="GO" id="GO:0016491">
    <property type="term" value="F:oxidoreductase activity"/>
    <property type="evidence" value="ECO:0007669"/>
    <property type="project" value="UniProtKB-KW"/>
</dbReference>
<dbReference type="SUPFAM" id="SSF46626">
    <property type="entry name" value="Cytochrome c"/>
    <property type="match status" value="1"/>
</dbReference>
<evidence type="ECO:0000256" key="5">
    <source>
        <dbReference type="ARBA" id="ARBA00022729"/>
    </source>
</evidence>